<keyword evidence="5" id="KW-0067">ATP-binding</keyword>
<dbReference type="InterPro" id="IPR039421">
    <property type="entry name" value="Type_1_exporter"/>
</dbReference>
<feature type="transmembrane region" description="Helical" evidence="8">
    <location>
        <begin position="214"/>
        <end position="239"/>
    </location>
</feature>
<feature type="domain" description="ABC transmembrane type-1" evidence="10">
    <location>
        <begin position="942"/>
        <end position="1226"/>
    </location>
</feature>
<proteinExistence type="predicted"/>
<dbReference type="Pfam" id="PF00005">
    <property type="entry name" value="ABC_tran"/>
    <property type="match status" value="2"/>
</dbReference>
<dbReference type="InterPro" id="IPR027417">
    <property type="entry name" value="P-loop_NTPase"/>
</dbReference>
<dbReference type="FunFam" id="3.40.50.300:FF:000604">
    <property type="entry name" value="ABC transporter B family member 28"/>
    <property type="match status" value="1"/>
</dbReference>
<evidence type="ECO:0000256" key="3">
    <source>
        <dbReference type="ARBA" id="ARBA00022692"/>
    </source>
</evidence>
<dbReference type="GO" id="GO:0090374">
    <property type="term" value="P:oligopeptide export from mitochondrion"/>
    <property type="evidence" value="ECO:0007669"/>
    <property type="project" value="TreeGrafter"/>
</dbReference>
<feature type="domain" description="ABC transporter" evidence="9">
    <location>
        <begin position="496"/>
        <end position="734"/>
    </location>
</feature>
<dbReference type="GO" id="GO:0005743">
    <property type="term" value="C:mitochondrial inner membrane"/>
    <property type="evidence" value="ECO:0007669"/>
    <property type="project" value="TreeGrafter"/>
</dbReference>
<dbReference type="SMART" id="SM00382">
    <property type="entry name" value="AAA"/>
    <property type="match status" value="2"/>
</dbReference>
<evidence type="ECO:0000256" key="6">
    <source>
        <dbReference type="ARBA" id="ARBA00022989"/>
    </source>
</evidence>
<keyword evidence="11" id="KW-0378">Hydrolase</keyword>
<keyword evidence="3 8" id="KW-0812">Transmembrane</keyword>
<feature type="transmembrane region" description="Helical" evidence="8">
    <location>
        <begin position="398"/>
        <end position="417"/>
    </location>
</feature>
<dbReference type="OrthoDB" id="6500128at2759"/>
<keyword evidence="6 8" id="KW-1133">Transmembrane helix</keyword>
<feature type="transmembrane region" description="Helical" evidence="8">
    <location>
        <begin position="1162"/>
        <end position="1187"/>
    </location>
</feature>
<gene>
    <name evidence="11" type="ORF">BDY17DRAFT_343505</name>
</gene>
<dbReference type="PROSITE" id="PS00211">
    <property type="entry name" value="ABC_TRANSPORTER_1"/>
    <property type="match status" value="1"/>
</dbReference>
<comment type="subcellular location">
    <subcellularLocation>
        <location evidence="1">Membrane</location>
        <topology evidence="1">Multi-pass membrane protein</topology>
    </subcellularLocation>
</comment>
<evidence type="ECO:0000259" key="10">
    <source>
        <dbReference type="PROSITE" id="PS50929"/>
    </source>
</evidence>
<dbReference type="Gene3D" id="1.10.3560.10">
    <property type="entry name" value="yst0336 like domain"/>
    <property type="match status" value="1"/>
</dbReference>
<dbReference type="Gene3D" id="3.40.50.300">
    <property type="entry name" value="P-loop containing nucleotide triphosphate hydrolases"/>
    <property type="match status" value="2"/>
</dbReference>
<dbReference type="GO" id="GO:0005524">
    <property type="term" value="F:ATP binding"/>
    <property type="evidence" value="ECO:0007669"/>
    <property type="project" value="UniProtKB-KW"/>
</dbReference>
<dbReference type="InterPro" id="IPR023139">
    <property type="entry name" value="PBDC1-like_dom_sf"/>
</dbReference>
<organism evidence="11 12">
    <name type="scientific">Neohortaea acidophila</name>
    <dbReference type="NCBI Taxonomy" id="245834"/>
    <lineage>
        <taxon>Eukaryota</taxon>
        <taxon>Fungi</taxon>
        <taxon>Dikarya</taxon>
        <taxon>Ascomycota</taxon>
        <taxon>Pezizomycotina</taxon>
        <taxon>Dothideomycetes</taxon>
        <taxon>Dothideomycetidae</taxon>
        <taxon>Mycosphaerellales</taxon>
        <taxon>Teratosphaeriaceae</taxon>
        <taxon>Neohortaea</taxon>
    </lineage>
</organism>
<evidence type="ECO:0000313" key="11">
    <source>
        <dbReference type="EMBL" id="KAF2486640.1"/>
    </source>
</evidence>
<dbReference type="InterPro" id="IPR021148">
    <property type="entry name" value="Polysacc_synth_dom"/>
</dbReference>
<dbReference type="GO" id="GO:0016887">
    <property type="term" value="F:ATP hydrolysis activity"/>
    <property type="evidence" value="ECO:0007669"/>
    <property type="project" value="InterPro"/>
</dbReference>
<name>A0A6A6Q2L9_9PEZI</name>
<dbReference type="Gene3D" id="1.20.1560.10">
    <property type="entry name" value="ABC transporter type 1, transmembrane domain"/>
    <property type="match status" value="2"/>
</dbReference>
<keyword evidence="4" id="KW-0547">Nucleotide-binding</keyword>
<dbReference type="PANTHER" id="PTHR43394">
    <property type="entry name" value="ATP-DEPENDENT PERMEASE MDL1, MITOCHONDRIAL"/>
    <property type="match status" value="1"/>
</dbReference>
<evidence type="ECO:0000256" key="5">
    <source>
        <dbReference type="ARBA" id="ARBA00022840"/>
    </source>
</evidence>
<feature type="domain" description="ABC transmembrane type-1" evidence="10">
    <location>
        <begin position="167"/>
        <end position="459"/>
    </location>
</feature>
<dbReference type="InterPro" id="IPR003439">
    <property type="entry name" value="ABC_transporter-like_ATP-bd"/>
</dbReference>
<dbReference type="InterPro" id="IPR003593">
    <property type="entry name" value="AAA+_ATPase"/>
</dbReference>
<feature type="transmembrane region" description="Helical" evidence="8">
    <location>
        <begin position="1055"/>
        <end position="1079"/>
    </location>
</feature>
<dbReference type="InterPro" id="IPR036640">
    <property type="entry name" value="ABC1_TM_sf"/>
</dbReference>
<dbReference type="PROSITE" id="PS50929">
    <property type="entry name" value="ABC_TM1F"/>
    <property type="match status" value="2"/>
</dbReference>
<reference evidence="11" key="1">
    <citation type="journal article" date="2020" name="Stud. Mycol.">
        <title>101 Dothideomycetes genomes: a test case for predicting lifestyles and emergence of pathogens.</title>
        <authorList>
            <person name="Haridas S."/>
            <person name="Albert R."/>
            <person name="Binder M."/>
            <person name="Bloem J."/>
            <person name="Labutti K."/>
            <person name="Salamov A."/>
            <person name="Andreopoulos B."/>
            <person name="Baker S."/>
            <person name="Barry K."/>
            <person name="Bills G."/>
            <person name="Bluhm B."/>
            <person name="Cannon C."/>
            <person name="Castanera R."/>
            <person name="Culley D."/>
            <person name="Daum C."/>
            <person name="Ezra D."/>
            <person name="Gonzalez J."/>
            <person name="Henrissat B."/>
            <person name="Kuo A."/>
            <person name="Liang C."/>
            <person name="Lipzen A."/>
            <person name="Lutzoni F."/>
            <person name="Magnuson J."/>
            <person name="Mondo S."/>
            <person name="Nolan M."/>
            <person name="Ohm R."/>
            <person name="Pangilinan J."/>
            <person name="Park H.-J."/>
            <person name="Ramirez L."/>
            <person name="Alfaro M."/>
            <person name="Sun H."/>
            <person name="Tritt A."/>
            <person name="Yoshinaga Y."/>
            <person name="Zwiers L.-H."/>
            <person name="Turgeon B."/>
            <person name="Goodwin S."/>
            <person name="Spatafora J."/>
            <person name="Crous P."/>
            <person name="Grigoriev I."/>
        </authorList>
    </citation>
    <scope>NUCLEOTIDE SEQUENCE</scope>
    <source>
        <strain evidence="11">CBS 113389</strain>
    </source>
</reference>
<dbReference type="Pfam" id="PF04669">
    <property type="entry name" value="PBDC1"/>
    <property type="match status" value="1"/>
</dbReference>
<dbReference type="InterPro" id="IPR011527">
    <property type="entry name" value="ABC1_TM_dom"/>
</dbReference>
<evidence type="ECO:0000256" key="1">
    <source>
        <dbReference type="ARBA" id="ARBA00004141"/>
    </source>
</evidence>
<dbReference type="GeneID" id="54479045"/>
<keyword evidence="7 8" id="KW-0472">Membrane</keyword>
<evidence type="ECO:0000256" key="7">
    <source>
        <dbReference type="ARBA" id="ARBA00023136"/>
    </source>
</evidence>
<feature type="domain" description="ABC transporter" evidence="9">
    <location>
        <begin position="1259"/>
        <end position="1516"/>
    </location>
</feature>
<dbReference type="SUPFAM" id="SSF90123">
    <property type="entry name" value="ABC transporter transmembrane region"/>
    <property type="match status" value="2"/>
</dbReference>
<dbReference type="Pfam" id="PF00664">
    <property type="entry name" value="ABC_membrane"/>
    <property type="match status" value="2"/>
</dbReference>
<feature type="transmembrane region" description="Helical" evidence="8">
    <location>
        <begin position="161"/>
        <end position="180"/>
    </location>
</feature>
<dbReference type="GO" id="GO:0015421">
    <property type="term" value="F:ABC-type oligopeptide transporter activity"/>
    <property type="evidence" value="ECO:0007669"/>
    <property type="project" value="TreeGrafter"/>
</dbReference>
<keyword evidence="2" id="KW-0813">Transport</keyword>
<evidence type="ECO:0000256" key="4">
    <source>
        <dbReference type="ARBA" id="ARBA00022741"/>
    </source>
</evidence>
<evidence type="ECO:0000256" key="8">
    <source>
        <dbReference type="SAM" id="Phobius"/>
    </source>
</evidence>
<feature type="transmembrane region" description="Helical" evidence="8">
    <location>
        <begin position="980"/>
        <end position="1000"/>
    </location>
</feature>
<feature type="transmembrane region" description="Helical" evidence="8">
    <location>
        <begin position="1199"/>
        <end position="1218"/>
    </location>
</feature>
<feature type="transmembrane region" description="Helical" evidence="8">
    <location>
        <begin position="316"/>
        <end position="335"/>
    </location>
</feature>
<dbReference type="FunFam" id="3.40.50.300:FF:001471">
    <property type="entry name" value="P-loop containing nucleoside triphosphate hydrolase protein"/>
    <property type="match status" value="1"/>
</dbReference>
<dbReference type="Proteomes" id="UP000799767">
    <property type="component" value="Unassembled WGS sequence"/>
</dbReference>
<feature type="transmembrane region" description="Helical" evidence="8">
    <location>
        <begin position="939"/>
        <end position="960"/>
    </location>
</feature>
<dbReference type="PANTHER" id="PTHR43394:SF15">
    <property type="entry name" value="ALPHA-FACTOR-TRANSPORTING ATPASE"/>
    <property type="match status" value="1"/>
</dbReference>
<evidence type="ECO:0000256" key="2">
    <source>
        <dbReference type="ARBA" id="ARBA00022448"/>
    </source>
</evidence>
<dbReference type="SUPFAM" id="SSF52540">
    <property type="entry name" value="P-loop containing nucleoside triphosphate hydrolases"/>
    <property type="match status" value="2"/>
</dbReference>
<dbReference type="PROSITE" id="PS50893">
    <property type="entry name" value="ABC_TRANSPORTER_2"/>
    <property type="match status" value="2"/>
</dbReference>
<dbReference type="RefSeq" id="XP_033593209.1">
    <property type="nucleotide sequence ID" value="XM_033738043.1"/>
</dbReference>
<dbReference type="EMBL" id="MU001632">
    <property type="protein sequence ID" value="KAF2486640.1"/>
    <property type="molecule type" value="Genomic_DNA"/>
</dbReference>
<dbReference type="InterPro" id="IPR017871">
    <property type="entry name" value="ABC_transporter-like_CS"/>
</dbReference>
<sequence length="1527" mass="168603">MSLTSPAGPINPDEAPNYEEIEKQFAVKVVEHMNTYWAILEKIPGSKLRLTKCDDEILEHFNKEFPDFDLKATINEDEMKSKDGKEKWRTFINAYENKIEDYNFGTIIRANPAWEYGEKETIFAVRMQFYAIEIARETSTDDKEDDISAPWRALFFFTTRANVPVLVAGALASIISGAVLPAQSFVTGRVFDRLTIYAAGQLTKHDFMQQEKNYVLYLLIISGVSWIALYAELALWVSFGELQAKSARDRLFYGLLKKEIAWYDLRKHGIAALLPRLQTQIRALQLATSQPLGVLASTASTALLSLIQAVVLSWKLTLVTLSTTPLVILGAVWIGRGMQKAFDQQSQLLTEAQKHAANAFSAIETVKCFNGQHVEEKKYATTISSAAQWYFRAAHSNALQLGLVVLLSVSMFVQGFYYGGILIARGETSTADVITTFMSAINAFQAINSVLPQLIVLEKGRNAGSMLRAVMADMQYEYENRRVEGNLVPASCRGDIEVKNLTFSYPSRPEQPALQNVSLYIPGGEMTFLVGRSGSGKSTLGQLLMRFYLSSHGRVSLDGYDLDVLEVGWLRNNTTLVEQTSSLFNDTVFQNIALGKREAGVTSVQVDEAAQFALLRSMIYDLPNGMQTLVGYKGSSLSGGQRQRVALARARIRDTPILILDESTSALDHISRALMMDAIREWRRGKSTIVITHDISQILSDDYVYVLEQGSLVQEGYRKHMERLKDTPFQGFLTEGPETITAPQDLQQRNGLDYTTMQGFTQNRPSRPVSYAAYDPLEAQFEAFECKRSSVLPTLFQEGSPLIGLRLRNNALASPWMRSPPWALPGDISPTAPSSGDWTETEGLALINDAGTKRSSKRLSNALENFVQRTGRMAAASRMTTDSPRQRQRVDLDAIAAKSYYRTKETQRNTCAAQPSVRTQSLRQILSTLWPHVDWRARACLITGFIGASIHAVSTPVFSFVLSKLLKLYSIPGGDSHRSLIYSMVILGISCVDAFSTYVFHFSLEYAGQCWIDSIRTQAMKKILDQPRAFFDEEENAVSRLTGCLDRNAEEMRNLLGRFSALVWIAALMCTVSVIWAMLAQWKMALVALATAPYIFGVTKAFSVVSEKWEKLSNDASDDAAAIFTETFTNIKTVRALTLEQRFIDKYTKATDYALRIGFRRAFFAGFFYGLADSAGNLSIAMIYYVGAWLVTRGASAESIVEVFVLLVFAITNLNAILEYIPQITASKDLASRVLRLAQLPTASHEHMGNTRIHTVGDIAFNDLQFSYPSRAEQTVLKHLSLHIHPGTCTAIVGGSGSGKSTIASLLLNLYTTQPHFTAGFARANDLVLAGRNIKRIDTSSLRSLIVPVSQTPTLFPATVAENIAYGLPSTSPYNNPAQISAAAALAGIHDFIESLPHGYATVIGDGGIGLSGGQAQRVAIARALVRKPAVLILDEATSALDVESAGLVRLTIERLVRERDQVSGGGMTVIIITHSREMMEIAESVVVLENGRVVEQGGFDDLLRRNGALVNLLSGGEWTGDREGGK</sequence>
<dbReference type="CDD" id="cd18577">
    <property type="entry name" value="ABC_6TM_Pgp_ABCB1_D1_like"/>
    <property type="match status" value="1"/>
</dbReference>
<feature type="transmembrane region" description="Helical" evidence="8">
    <location>
        <begin position="1085"/>
        <end position="1105"/>
    </location>
</feature>
<evidence type="ECO:0000313" key="12">
    <source>
        <dbReference type="Proteomes" id="UP000799767"/>
    </source>
</evidence>
<feature type="transmembrane region" description="Helical" evidence="8">
    <location>
        <begin position="437"/>
        <end position="457"/>
    </location>
</feature>
<accession>A0A6A6Q2L9</accession>
<evidence type="ECO:0000259" key="9">
    <source>
        <dbReference type="PROSITE" id="PS50893"/>
    </source>
</evidence>
<dbReference type="CDD" id="cd18578">
    <property type="entry name" value="ABC_6TM_Pgp_ABCB1_D2_like"/>
    <property type="match status" value="1"/>
</dbReference>
<keyword evidence="12" id="KW-1185">Reference proteome</keyword>
<protein>
    <submittedName>
        <fullName evidence="11">P-loop containing nucleoside triphosphate hydrolase protein</fullName>
    </submittedName>
</protein>